<accession>A0A9P6HV48</accession>
<keyword evidence="3" id="KW-1185">Reference proteome</keyword>
<proteinExistence type="predicted"/>
<feature type="region of interest" description="Disordered" evidence="1">
    <location>
        <begin position="132"/>
        <end position="267"/>
    </location>
</feature>
<feature type="compositionally biased region" description="Polar residues" evidence="1">
    <location>
        <begin position="150"/>
        <end position="161"/>
    </location>
</feature>
<dbReference type="AlphaFoldDB" id="A0A9P6HV48"/>
<name>A0A9P6HV48_9AGAM</name>
<feature type="compositionally biased region" description="Low complexity" evidence="1">
    <location>
        <begin position="235"/>
        <end position="256"/>
    </location>
</feature>
<comment type="caution">
    <text evidence="2">The sequence shown here is derived from an EMBL/GenBank/DDBJ whole genome shotgun (WGS) entry which is preliminary data.</text>
</comment>
<dbReference type="OrthoDB" id="10460763at2759"/>
<sequence>MSRPIDYDDQIIRATPYETLFNYRATVFPECLRTGPEPAFSMEHPEVWVTARSLKLFLKYYDNPLQRVWLKRPLNYIEEDEVRAYRAYVLPPPLQQSPFFSIASANTWVSMDHFYAFFTTLPGIENKRGRLPMYTVPAPPPSSPTSPASDQTLVSPPVSSHTRSRSKVRTESVEQIRARRNSYAKERPSVHATPKKPDHQLRRRASVSVPRPPVFTRPQPETNKEDRKSSAFLASSPISELSSSSSSACSDSTVTSLPSEYKSSRTSPLTHLQLLGRPAAAAMIIRRPRISDAQPDVYEIYPNVEGWLETYLSSAKRYYDHIPFSRFYSRHQKCYTVPVESNWAKKHIGRVESPVKKPRSRKSSRVATEEPASFPEEYQADLLNDEEALNGFMAIAKAASRERGIAEYRW</sequence>
<feature type="compositionally biased region" description="Basic and acidic residues" evidence="1">
    <location>
        <begin position="168"/>
        <end position="200"/>
    </location>
</feature>
<evidence type="ECO:0000313" key="3">
    <source>
        <dbReference type="Proteomes" id="UP000736335"/>
    </source>
</evidence>
<organism evidence="2 3">
    <name type="scientific">Thelephora terrestris</name>
    <dbReference type="NCBI Taxonomy" id="56493"/>
    <lineage>
        <taxon>Eukaryota</taxon>
        <taxon>Fungi</taxon>
        <taxon>Dikarya</taxon>
        <taxon>Basidiomycota</taxon>
        <taxon>Agaricomycotina</taxon>
        <taxon>Agaricomycetes</taxon>
        <taxon>Thelephorales</taxon>
        <taxon>Thelephoraceae</taxon>
        <taxon>Thelephora</taxon>
    </lineage>
</organism>
<reference evidence="2" key="2">
    <citation type="submission" date="2020-11" db="EMBL/GenBank/DDBJ databases">
        <authorList>
            <consortium name="DOE Joint Genome Institute"/>
            <person name="Kuo A."/>
            <person name="Miyauchi S."/>
            <person name="Kiss E."/>
            <person name="Drula E."/>
            <person name="Kohler A."/>
            <person name="Sanchez-Garcia M."/>
            <person name="Andreopoulos B."/>
            <person name="Barry K.W."/>
            <person name="Bonito G."/>
            <person name="Buee M."/>
            <person name="Carver A."/>
            <person name="Chen C."/>
            <person name="Cichocki N."/>
            <person name="Clum A."/>
            <person name="Culley D."/>
            <person name="Crous P.W."/>
            <person name="Fauchery L."/>
            <person name="Girlanda M."/>
            <person name="Hayes R."/>
            <person name="Keri Z."/>
            <person name="Labutti K."/>
            <person name="Lipzen A."/>
            <person name="Lombard V."/>
            <person name="Magnuson J."/>
            <person name="Maillard F."/>
            <person name="Morin E."/>
            <person name="Murat C."/>
            <person name="Nolan M."/>
            <person name="Ohm R."/>
            <person name="Pangilinan J."/>
            <person name="Pereira M."/>
            <person name="Perotto S."/>
            <person name="Peter M."/>
            <person name="Riley R."/>
            <person name="Sitrit Y."/>
            <person name="Stielow B."/>
            <person name="Szollosi G."/>
            <person name="Zifcakova L."/>
            <person name="Stursova M."/>
            <person name="Spatafora J.W."/>
            <person name="Tedersoo L."/>
            <person name="Vaario L.-M."/>
            <person name="Yamada A."/>
            <person name="Yan M."/>
            <person name="Wang P."/>
            <person name="Xu J."/>
            <person name="Bruns T."/>
            <person name="Baldrian P."/>
            <person name="Vilgalys R."/>
            <person name="Henrissat B."/>
            <person name="Grigoriev I.V."/>
            <person name="Hibbett D."/>
            <person name="Nagy L.G."/>
            <person name="Martin F.M."/>
        </authorList>
    </citation>
    <scope>NUCLEOTIDE SEQUENCE</scope>
    <source>
        <strain evidence="2">UH-Tt-Lm1</strain>
    </source>
</reference>
<gene>
    <name evidence="2" type="ORF">BJ322DRAFT_129303</name>
</gene>
<evidence type="ECO:0000313" key="2">
    <source>
        <dbReference type="EMBL" id="KAF9793447.1"/>
    </source>
</evidence>
<dbReference type="Proteomes" id="UP000736335">
    <property type="component" value="Unassembled WGS sequence"/>
</dbReference>
<protein>
    <submittedName>
        <fullName evidence="2">Uncharacterized protein</fullName>
    </submittedName>
</protein>
<dbReference type="EMBL" id="WIUZ02000001">
    <property type="protein sequence ID" value="KAF9793447.1"/>
    <property type="molecule type" value="Genomic_DNA"/>
</dbReference>
<evidence type="ECO:0000256" key="1">
    <source>
        <dbReference type="SAM" id="MobiDB-lite"/>
    </source>
</evidence>
<reference evidence="2" key="1">
    <citation type="journal article" date="2020" name="Nat. Commun.">
        <title>Large-scale genome sequencing of mycorrhizal fungi provides insights into the early evolution of symbiotic traits.</title>
        <authorList>
            <person name="Miyauchi S."/>
            <person name="Kiss E."/>
            <person name="Kuo A."/>
            <person name="Drula E."/>
            <person name="Kohler A."/>
            <person name="Sanchez-Garcia M."/>
            <person name="Morin E."/>
            <person name="Andreopoulos B."/>
            <person name="Barry K.W."/>
            <person name="Bonito G."/>
            <person name="Buee M."/>
            <person name="Carver A."/>
            <person name="Chen C."/>
            <person name="Cichocki N."/>
            <person name="Clum A."/>
            <person name="Culley D."/>
            <person name="Crous P.W."/>
            <person name="Fauchery L."/>
            <person name="Girlanda M."/>
            <person name="Hayes R.D."/>
            <person name="Keri Z."/>
            <person name="LaButti K."/>
            <person name="Lipzen A."/>
            <person name="Lombard V."/>
            <person name="Magnuson J."/>
            <person name="Maillard F."/>
            <person name="Murat C."/>
            <person name="Nolan M."/>
            <person name="Ohm R.A."/>
            <person name="Pangilinan J."/>
            <person name="Pereira M.F."/>
            <person name="Perotto S."/>
            <person name="Peter M."/>
            <person name="Pfister S."/>
            <person name="Riley R."/>
            <person name="Sitrit Y."/>
            <person name="Stielow J.B."/>
            <person name="Szollosi G."/>
            <person name="Zifcakova L."/>
            <person name="Stursova M."/>
            <person name="Spatafora J.W."/>
            <person name="Tedersoo L."/>
            <person name="Vaario L.M."/>
            <person name="Yamada A."/>
            <person name="Yan M."/>
            <person name="Wang P."/>
            <person name="Xu J."/>
            <person name="Bruns T."/>
            <person name="Baldrian P."/>
            <person name="Vilgalys R."/>
            <person name="Dunand C."/>
            <person name="Henrissat B."/>
            <person name="Grigoriev I.V."/>
            <person name="Hibbett D."/>
            <person name="Nagy L.G."/>
            <person name="Martin F.M."/>
        </authorList>
    </citation>
    <scope>NUCLEOTIDE SEQUENCE</scope>
    <source>
        <strain evidence="2">UH-Tt-Lm1</strain>
    </source>
</reference>
<feature type="region of interest" description="Disordered" evidence="1">
    <location>
        <begin position="352"/>
        <end position="373"/>
    </location>
</feature>